<protein>
    <submittedName>
        <fullName evidence="1">Uncharacterized protein</fullName>
    </submittedName>
</protein>
<gene>
    <name evidence="1" type="ORF">GCM10008957_01940</name>
</gene>
<reference evidence="1" key="1">
    <citation type="journal article" date="2014" name="Int. J. Syst. Evol. Microbiol.">
        <title>Complete genome sequence of Corynebacterium casei LMG S-19264T (=DSM 44701T), isolated from a smear-ripened cheese.</title>
        <authorList>
            <consortium name="US DOE Joint Genome Institute (JGI-PGF)"/>
            <person name="Walter F."/>
            <person name="Albersmeier A."/>
            <person name="Kalinowski J."/>
            <person name="Ruckert C."/>
        </authorList>
    </citation>
    <scope>NUCLEOTIDE SEQUENCE</scope>
    <source>
        <strain evidence="1">JCM 31311</strain>
    </source>
</reference>
<keyword evidence="2" id="KW-1185">Reference proteome</keyword>
<evidence type="ECO:0000313" key="2">
    <source>
        <dbReference type="Proteomes" id="UP000603865"/>
    </source>
</evidence>
<dbReference type="EMBL" id="BMQL01000001">
    <property type="protein sequence ID" value="GGQ93533.1"/>
    <property type="molecule type" value="Genomic_DNA"/>
</dbReference>
<evidence type="ECO:0000313" key="1">
    <source>
        <dbReference type="EMBL" id="GGQ93533.1"/>
    </source>
</evidence>
<organism evidence="1 2">
    <name type="scientific">Deinococcus ruber</name>
    <dbReference type="NCBI Taxonomy" id="1848197"/>
    <lineage>
        <taxon>Bacteria</taxon>
        <taxon>Thermotogati</taxon>
        <taxon>Deinococcota</taxon>
        <taxon>Deinococci</taxon>
        <taxon>Deinococcales</taxon>
        <taxon>Deinococcaceae</taxon>
        <taxon>Deinococcus</taxon>
    </lineage>
</organism>
<accession>A0A918BUP5</accession>
<dbReference type="RefSeq" id="WP_189087607.1">
    <property type="nucleotide sequence ID" value="NZ_BMQL01000001.1"/>
</dbReference>
<reference evidence="1" key="2">
    <citation type="submission" date="2020-09" db="EMBL/GenBank/DDBJ databases">
        <authorList>
            <person name="Sun Q."/>
            <person name="Ohkuma M."/>
        </authorList>
    </citation>
    <scope>NUCLEOTIDE SEQUENCE</scope>
    <source>
        <strain evidence="1">JCM 31311</strain>
    </source>
</reference>
<proteinExistence type="predicted"/>
<sequence length="412" mass="45593">MNTDIERFLRRSTRGLWGERRRQVQRELQGAVEDRCWRHQLQGCSEAEAVRRALEDLGEPAIIARGMWNTHALPRLLPSAAALVLLAGLSLTPLTRSLAQVVASPLNLTTLFCDGTSAGLKRRTQYLTRRLAQRFNHLHQSSRQDVAALCRWMASDPYEMVERDSLTATLQRQGVTVTSIPPKSWSTAVRTTPGSGEWRWLTFPGFSSPVPLIPVGQENRPLVPIYDLIYAVLNVAGLPALVHGEVNPRVTVGTTTFTLGTPQTPIYASQLRTAALARQLDPIFNAQMYKGLTNTADPYSAEINHHVGMPSLKVKLPDGAYIGAVVRDRQQASSSGPDSKVPEYLIYTTRVKSGTIALPDGLASTLQYVDSFEELRAPFKTGQQSRMMVLRLSNVSDLRNLSYLVVPLSQLP</sequence>
<name>A0A918BUP5_9DEIO</name>
<dbReference type="AlphaFoldDB" id="A0A918BUP5"/>
<dbReference type="Proteomes" id="UP000603865">
    <property type="component" value="Unassembled WGS sequence"/>
</dbReference>
<comment type="caution">
    <text evidence="1">The sequence shown here is derived from an EMBL/GenBank/DDBJ whole genome shotgun (WGS) entry which is preliminary data.</text>
</comment>